<dbReference type="GO" id="GO:0005506">
    <property type="term" value="F:iron ion binding"/>
    <property type="evidence" value="ECO:0007669"/>
    <property type="project" value="InterPro"/>
</dbReference>
<evidence type="ECO:0000256" key="1">
    <source>
        <dbReference type="ARBA" id="ARBA00005941"/>
    </source>
</evidence>
<dbReference type="EMBL" id="DYWI01000021">
    <property type="protein sequence ID" value="HJF64754.1"/>
    <property type="molecule type" value="Genomic_DNA"/>
</dbReference>
<comment type="caution">
    <text evidence="14">The sequence shown here is derived from an EMBL/GenBank/DDBJ whole genome shotgun (WGS) entry which is preliminary data.</text>
</comment>
<dbReference type="RefSeq" id="WP_123208976.1">
    <property type="nucleotide sequence ID" value="NZ_JBHTHO010000003.1"/>
</dbReference>
<keyword evidence="5" id="KW-0479">Metal-binding</keyword>
<comment type="catalytic activity">
    <reaction evidence="10">
        <text>reduced [rubredoxin] + superoxide + 2 H(+) = oxidized [rubredoxin] + H2O2</text>
        <dbReference type="Rhea" id="RHEA:21324"/>
        <dbReference type="Rhea" id="RHEA-COMP:10302"/>
        <dbReference type="Rhea" id="RHEA-COMP:10303"/>
        <dbReference type="ChEBI" id="CHEBI:15378"/>
        <dbReference type="ChEBI" id="CHEBI:16240"/>
        <dbReference type="ChEBI" id="CHEBI:18421"/>
        <dbReference type="ChEBI" id="CHEBI:29033"/>
        <dbReference type="ChEBI" id="CHEBI:29034"/>
        <dbReference type="EC" id="1.15.1.2"/>
    </reaction>
</comment>
<reference evidence="15" key="1">
    <citation type="submission" date="2018-05" db="EMBL/GenBank/DDBJ databases">
        <title>Genome Sequencing of selected type strains of the family Eggerthellaceae.</title>
        <authorList>
            <person name="Danylec N."/>
            <person name="Stoll D.A."/>
            <person name="Doetsch A."/>
            <person name="Huch M."/>
        </authorList>
    </citation>
    <scope>NUCLEOTIDE SEQUENCE [LARGE SCALE GENOMIC DNA]</scope>
    <source>
        <strain evidence="15">DSM 24851</strain>
    </source>
</reference>
<evidence type="ECO:0000313" key="13">
    <source>
        <dbReference type="EMBL" id="HJF64754.1"/>
    </source>
</evidence>
<evidence type="ECO:0000256" key="9">
    <source>
        <dbReference type="ARBA" id="ARBA00031398"/>
    </source>
</evidence>
<evidence type="ECO:0000256" key="6">
    <source>
        <dbReference type="ARBA" id="ARBA00022982"/>
    </source>
</evidence>
<dbReference type="InterPro" id="IPR036073">
    <property type="entry name" value="Desulfoferrodoxin_Fe-bd_dom_sf"/>
</dbReference>
<keyword evidence="6" id="KW-0249">Electron transport</keyword>
<evidence type="ECO:0000313" key="15">
    <source>
        <dbReference type="Proteomes" id="UP000269591"/>
    </source>
</evidence>
<dbReference type="EMBL" id="QIBX01000010">
    <property type="protein sequence ID" value="RNL39847.1"/>
    <property type="molecule type" value="Genomic_DNA"/>
</dbReference>
<dbReference type="AlphaFoldDB" id="A0A3N0AYB4"/>
<dbReference type="SUPFAM" id="SSF49367">
    <property type="entry name" value="Superoxide reductase-like"/>
    <property type="match status" value="1"/>
</dbReference>
<feature type="domain" description="Desulfoferrodoxin N-terminal" evidence="12">
    <location>
        <begin position="4"/>
        <end position="33"/>
    </location>
</feature>
<reference evidence="14" key="2">
    <citation type="journal article" date="2019" name="Microbiol. Resour. Announc.">
        <title>Draft Genome Sequences of Type Strains of Gordonibacter faecihominis, Paraeggerthella hongkongensis, Parvibacter caecicola,Slackia equolifaciens, Slackia faecicanis, and Slackia isoflavoniconvertens.</title>
        <authorList>
            <person name="Danylec N."/>
            <person name="Stoll D.A."/>
            <person name="Dotsch A."/>
            <person name="Huch M."/>
        </authorList>
    </citation>
    <scope>NUCLEOTIDE SEQUENCE</scope>
    <source>
        <strain evidence="14">DSM 24851</strain>
    </source>
</reference>
<evidence type="ECO:0000256" key="8">
    <source>
        <dbReference type="ARBA" id="ARBA00024690"/>
    </source>
</evidence>
<gene>
    <name evidence="14" type="ORF">DMP06_06775</name>
    <name evidence="13" type="ORF">K8U77_01380</name>
</gene>
<evidence type="ECO:0000313" key="14">
    <source>
        <dbReference type="EMBL" id="RNL39847.1"/>
    </source>
</evidence>
<reference evidence="13" key="4">
    <citation type="submission" date="2021-09" db="EMBL/GenBank/DDBJ databases">
        <authorList>
            <person name="Gilroy R."/>
        </authorList>
    </citation>
    <scope>NUCLEOTIDE SEQUENCE</scope>
    <source>
        <strain evidence="13">ChiGjej6B6-11269</strain>
    </source>
</reference>
<dbReference type="EC" id="1.15.1.2" evidence="2"/>
<evidence type="ECO:0000256" key="3">
    <source>
        <dbReference type="ARBA" id="ARBA00014839"/>
    </source>
</evidence>
<dbReference type="PANTHER" id="PTHR36541">
    <property type="entry name" value="SUPEROXIDE REDUCTASE-RELATED"/>
    <property type="match status" value="1"/>
</dbReference>
<keyword evidence="15" id="KW-1185">Reference proteome</keyword>
<dbReference type="Gene3D" id="2.60.40.730">
    <property type="entry name" value="SOR catalytic domain"/>
    <property type="match status" value="1"/>
</dbReference>
<dbReference type="Proteomes" id="UP000786989">
    <property type="component" value="Unassembled WGS sequence"/>
</dbReference>
<evidence type="ECO:0000256" key="4">
    <source>
        <dbReference type="ARBA" id="ARBA00022448"/>
    </source>
</evidence>
<proteinExistence type="inferred from homology"/>
<feature type="domain" description="Desulfoferrodoxin ferrous iron-binding" evidence="11">
    <location>
        <begin position="41"/>
        <end position="124"/>
    </location>
</feature>
<dbReference type="PANTHER" id="PTHR36541:SF1">
    <property type="entry name" value="SUPEROXIDE REDUCTASE-RELATED"/>
    <property type="match status" value="1"/>
</dbReference>
<evidence type="ECO:0000259" key="12">
    <source>
        <dbReference type="Pfam" id="PF06397"/>
    </source>
</evidence>
<accession>A0A3N0AYB4</accession>
<dbReference type="Proteomes" id="UP000269591">
    <property type="component" value="Unassembled WGS sequence"/>
</dbReference>
<dbReference type="SUPFAM" id="SSF57802">
    <property type="entry name" value="Rubredoxin-like"/>
    <property type="match status" value="1"/>
</dbReference>
<dbReference type="InterPro" id="IPR004462">
    <property type="entry name" value="Desulfoferrodoxin_N"/>
</dbReference>
<keyword evidence="4" id="KW-0813">Transport</keyword>
<comment type="function">
    <text evidence="8">Catalyzes the one-electron reduction of superoxide anion radical to hydrogen peroxide at a nonheme ferrous iron center. Plays a fundamental role in case of oxidative stress via its superoxide detoxification activity.</text>
</comment>
<keyword evidence="7" id="KW-0408">Iron</keyword>
<dbReference type="InterPro" id="IPR002742">
    <property type="entry name" value="Desulfoferrodoxin_Fe-bd_dom"/>
</dbReference>
<comment type="similarity">
    <text evidence="1">Belongs to the desulfoferrodoxin family.</text>
</comment>
<evidence type="ECO:0000256" key="10">
    <source>
        <dbReference type="ARBA" id="ARBA00047448"/>
    </source>
</evidence>
<dbReference type="InterPro" id="IPR051233">
    <property type="entry name" value="Desulfoferrodoxin_SOR"/>
</dbReference>
<organism evidence="14 15">
    <name type="scientific">Slackia equolifaciens</name>
    <dbReference type="NCBI Taxonomy" id="498718"/>
    <lineage>
        <taxon>Bacteria</taxon>
        <taxon>Bacillati</taxon>
        <taxon>Actinomycetota</taxon>
        <taxon>Coriobacteriia</taxon>
        <taxon>Eggerthellales</taxon>
        <taxon>Eggerthellaceae</taxon>
        <taxon>Slackia</taxon>
    </lineage>
</organism>
<reference evidence="13" key="3">
    <citation type="journal article" date="2021" name="PeerJ">
        <title>Extensive microbial diversity within the chicken gut microbiome revealed by metagenomics and culture.</title>
        <authorList>
            <person name="Gilroy R."/>
            <person name="Ravi A."/>
            <person name="Getino M."/>
            <person name="Pursley I."/>
            <person name="Horton D.L."/>
            <person name="Alikhan N.F."/>
            <person name="Baker D."/>
            <person name="Gharbi K."/>
            <person name="Hall N."/>
            <person name="Watson M."/>
            <person name="Adriaenssens E.M."/>
            <person name="Foster-Nyarko E."/>
            <person name="Jarju S."/>
            <person name="Secka A."/>
            <person name="Antonio M."/>
            <person name="Oren A."/>
            <person name="Chaudhuri R.R."/>
            <person name="La Ragione R."/>
            <person name="Hildebrand F."/>
            <person name="Pallen M.J."/>
        </authorList>
    </citation>
    <scope>NUCLEOTIDE SEQUENCE</scope>
    <source>
        <strain evidence="13">ChiGjej6B6-11269</strain>
    </source>
</reference>
<dbReference type="Pfam" id="PF01880">
    <property type="entry name" value="Desulfoferrodox"/>
    <property type="match status" value="1"/>
</dbReference>
<dbReference type="OrthoDB" id="9814936at2"/>
<name>A0A3N0AYB4_9ACTN</name>
<dbReference type="GO" id="GO:0050605">
    <property type="term" value="F:superoxide reductase activity"/>
    <property type="evidence" value="ECO:0007669"/>
    <property type="project" value="UniProtKB-EC"/>
</dbReference>
<dbReference type="Pfam" id="PF06397">
    <property type="entry name" value="Desulfoferrod_N"/>
    <property type="match status" value="1"/>
</dbReference>
<evidence type="ECO:0000256" key="2">
    <source>
        <dbReference type="ARBA" id="ARBA00012679"/>
    </source>
</evidence>
<evidence type="ECO:0000256" key="7">
    <source>
        <dbReference type="ARBA" id="ARBA00023004"/>
    </source>
</evidence>
<evidence type="ECO:0000259" key="11">
    <source>
        <dbReference type="Pfam" id="PF01880"/>
    </source>
</evidence>
<sequence>MEIKFYKCEHCGNIAIKVVDAGVPMMCCGERMVELVAGATDGALEKHVPAVSVEGSHVHVQVGEVAHPMTEAHLIQFIVLVTNKGYQVASLTASDEPVANFELAEGDAAVKVYEYCNLHGLWVKEL</sequence>
<evidence type="ECO:0000256" key="5">
    <source>
        <dbReference type="ARBA" id="ARBA00022723"/>
    </source>
</evidence>
<protein>
    <recommendedName>
        <fullName evidence="3">Desulfoferrodoxin</fullName>
        <ecNumber evidence="2">1.15.1.2</ecNumber>
    </recommendedName>
    <alternativeName>
        <fullName evidence="9">Superoxide reductase</fullName>
    </alternativeName>
</protein>